<name>A0A370L0J3_9HYPH</name>
<protein>
    <recommendedName>
        <fullName evidence="3">Agrobacterium tumefaciens protein Atu4866</fullName>
    </recommendedName>
</protein>
<comment type="caution">
    <text evidence="1">The sequence shown here is derived from an EMBL/GenBank/DDBJ whole genome shotgun (WGS) entry which is preliminary data.</text>
</comment>
<reference evidence="2" key="1">
    <citation type="submission" date="2018-07" db="EMBL/GenBank/DDBJ databases">
        <authorList>
            <person name="Safronova V.I."/>
            <person name="Chirak E.R."/>
            <person name="Sazanova A.L."/>
        </authorList>
    </citation>
    <scope>NUCLEOTIDE SEQUENCE [LARGE SCALE GENOMIC DNA]</scope>
    <source>
        <strain evidence="2">RCAM04685</strain>
    </source>
</reference>
<dbReference type="InterPro" id="IPR020955">
    <property type="entry name" value="Uncharacterised_Atu4866"/>
</dbReference>
<dbReference type="InterPro" id="IPR038646">
    <property type="entry name" value="Atu4866-like_sf"/>
</dbReference>
<evidence type="ECO:0008006" key="3">
    <source>
        <dbReference type="Google" id="ProtNLM"/>
    </source>
</evidence>
<sequence length="73" mass="8413">MAGTWASEDRLVRLELSANGRYDEARGTRRSAYRGRYEVEGQRLYFADDRGFTALGEVRNGVLRLGSERLMRQ</sequence>
<gene>
    <name evidence="1" type="ORF">DWE98_23630</name>
</gene>
<dbReference type="OrthoDB" id="8162578at2"/>
<dbReference type="Gene3D" id="2.40.128.290">
    <property type="entry name" value="Uncharacterised protein Atu4866, PF11512"/>
    <property type="match status" value="1"/>
</dbReference>
<accession>A0A370L0J3</accession>
<organism evidence="1 2">
    <name type="scientific">Bosea caraganae</name>
    <dbReference type="NCBI Taxonomy" id="2763117"/>
    <lineage>
        <taxon>Bacteria</taxon>
        <taxon>Pseudomonadati</taxon>
        <taxon>Pseudomonadota</taxon>
        <taxon>Alphaproteobacteria</taxon>
        <taxon>Hyphomicrobiales</taxon>
        <taxon>Boseaceae</taxon>
        <taxon>Bosea</taxon>
    </lineage>
</organism>
<evidence type="ECO:0000313" key="1">
    <source>
        <dbReference type="EMBL" id="RDJ20616.1"/>
    </source>
</evidence>
<proteinExistence type="predicted"/>
<dbReference type="AlphaFoldDB" id="A0A370L0J3"/>
<dbReference type="EMBL" id="QQTP01000017">
    <property type="protein sequence ID" value="RDJ20616.1"/>
    <property type="molecule type" value="Genomic_DNA"/>
</dbReference>
<keyword evidence="2" id="KW-1185">Reference proteome</keyword>
<evidence type="ECO:0000313" key="2">
    <source>
        <dbReference type="Proteomes" id="UP000255207"/>
    </source>
</evidence>
<dbReference type="Proteomes" id="UP000255207">
    <property type="component" value="Unassembled WGS sequence"/>
</dbReference>
<dbReference type="Pfam" id="PF11512">
    <property type="entry name" value="Atu4866"/>
    <property type="match status" value="1"/>
</dbReference>